<comment type="caution">
    <text evidence="2">The sequence shown here is derived from an EMBL/GenBank/DDBJ whole genome shotgun (WGS) entry which is preliminary data.</text>
</comment>
<feature type="signal peptide" evidence="1">
    <location>
        <begin position="1"/>
        <end position="27"/>
    </location>
</feature>
<sequence>MYKFHWTCSRLALLLVIVVAIGRPVASELKKNCRPGNKCSLQVQPWSRPCTKVEGCGGGRSSGN</sequence>
<name>A0A5B0PBP8_PUCGR</name>
<evidence type="ECO:0000256" key="1">
    <source>
        <dbReference type="SAM" id="SignalP"/>
    </source>
</evidence>
<proteinExistence type="predicted"/>
<evidence type="ECO:0000313" key="2">
    <source>
        <dbReference type="EMBL" id="KAA1098034.1"/>
    </source>
</evidence>
<evidence type="ECO:0000313" key="3">
    <source>
        <dbReference type="EMBL" id="KAA1117000.1"/>
    </source>
</evidence>
<organism evidence="2 4">
    <name type="scientific">Puccinia graminis f. sp. tritici</name>
    <dbReference type="NCBI Taxonomy" id="56615"/>
    <lineage>
        <taxon>Eukaryota</taxon>
        <taxon>Fungi</taxon>
        <taxon>Dikarya</taxon>
        <taxon>Basidiomycota</taxon>
        <taxon>Pucciniomycotina</taxon>
        <taxon>Pucciniomycetes</taxon>
        <taxon>Pucciniales</taxon>
        <taxon>Pucciniaceae</taxon>
        <taxon>Puccinia</taxon>
    </lineage>
</organism>
<feature type="chain" id="PRO_5036366388" evidence="1">
    <location>
        <begin position="28"/>
        <end position="64"/>
    </location>
</feature>
<dbReference type="Proteomes" id="UP000324748">
    <property type="component" value="Unassembled WGS sequence"/>
</dbReference>
<keyword evidence="4" id="KW-1185">Reference proteome</keyword>
<keyword evidence="1" id="KW-0732">Signal</keyword>
<dbReference type="Proteomes" id="UP000325313">
    <property type="component" value="Unassembled WGS sequence"/>
</dbReference>
<reference evidence="4 5" key="1">
    <citation type="submission" date="2019-05" db="EMBL/GenBank/DDBJ databases">
        <title>Emergence of the Ug99 lineage of the wheat stem rust pathogen through somatic hybridization.</title>
        <authorList>
            <person name="Li F."/>
            <person name="Upadhyaya N.M."/>
            <person name="Sperschneider J."/>
            <person name="Matny O."/>
            <person name="Nguyen-Phuc H."/>
            <person name="Mago R."/>
            <person name="Raley C."/>
            <person name="Miller M.E."/>
            <person name="Silverstein K.A.T."/>
            <person name="Henningsen E."/>
            <person name="Hirsch C.D."/>
            <person name="Visser B."/>
            <person name="Pretorius Z.A."/>
            <person name="Steffenson B.J."/>
            <person name="Schwessinger B."/>
            <person name="Dodds P.N."/>
            <person name="Figueroa M."/>
        </authorList>
    </citation>
    <scope>NUCLEOTIDE SEQUENCE [LARGE SCALE GENOMIC DNA]</scope>
    <source>
        <strain evidence="2">21-0</strain>
        <strain evidence="3 5">Ug99</strain>
    </source>
</reference>
<evidence type="ECO:0000313" key="4">
    <source>
        <dbReference type="Proteomes" id="UP000324748"/>
    </source>
</evidence>
<accession>A0A5B0PBP8</accession>
<gene>
    <name evidence="2" type="ORF">PGT21_026992</name>
    <name evidence="3" type="ORF">PGTUg99_033764</name>
</gene>
<dbReference type="AlphaFoldDB" id="A0A5B0PBP8"/>
<evidence type="ECO:0000313" key="5">
    <source>
        <dbReference type="Proteomes" id="UP000325313"/>
    </source>
</evidence>
<protein>
    <submittedName>
        <fullName evidence="2">Uncharacterized protein</fullName>
    </submittedName>
</protein>
<dbReference type="EMBL" id="VDEP01000270">
    <property type="protein sequence ID" value="KAA1117000.1"/>
    <property type="molecule type" value="Genomic_DNA"/>
</dbReference>
<dbReference type="EMBL" id="VSWC01000066">
    <property type="protein sequence ID" value="KAA1098034.1"/>
    <property type="molecule type" value="Genomic_DNA"/>
</dbReference>